<dbReference type="InterPro" id="IPR003439">
    <property type="entry name" value="ABC_transporter-like_ATP-bd"/>
</dbReference>
<evidence type="ECO:0000313" key="12">
    <source>
        <dbReference type="EMBL" id="SDM96155.1"/>
    </source>
</evidence>
<dbReference type="GO" id="GO:0016887">
    <property type="term" value="F:ATP hydrolysis activity"/>
    <property type="evidence" value="ECO:0007669"/>
    <property type="project" value="InterPro"/>
</dbReference>
<dbReference type="GO" id="GO:0015421">
    <property type="term" value="F:ABC-type oligopeptide transporter activity"/>
    <property type="evidence" value="ECO:0007669"/>
    <property type="project" value="TreeGrafter"/>
</dbReference>
<dbReference type="Proteomes" id="UP000214880">
    <property type="component" value="Unassembled WGS sequence"/>
</dbReference>
<gene>
    <name evidence="12" type="ORF">SAMN04488502_109104</name>
</gene>
<feature type="transmembrane region" description="Helical" evidence="9">
    <location>
        <begin position="133"/>
        <end position="149"/>
    </location>
</feature>
<dbReference type="EMBL" id="FNHB01000009">
    <property type="protein sequence ID" value="SDM96155.1"/>
    <property type="molecule type" value="Genomic_DNA"/>
</dbReference>
<dbReference type="InterPro" id="IPR003593">
    <property type="entry name" value="AAA+_ATPase"/>
</dbReference>
<accession>A0A1G9XIU1</accession>
<feature type="domain" description="ABC transmembrane type-1" evidence="11">
    <location>
        <begin position="16"/>
        <end position="298"/>
    </location>
</feature>
<proteinExistence type="predicted"/>
<dbReference type="PROSITE" id="PS00211">
    <property type="entry name" value="ABC_TRANSPORTER_1"/>
    <property type="match status" value="1"/>
</dbReference>
<evidence type="ECO:0000256" key="1">
    <source>
        <dbReference type="ARBA" id="ARBA00004651"/>
    </source>
</evidence>
<keyword evidence="13" id="KW-1185">Reference proteome</keyword>
<protein>
    <submittedName>
        <fullName evidence="12">ATP-binding cassette, subfamily B</fullName>
    </submittedName>
</protein>
<dbReference type="Gene3D" id="3.40.50.300">
    <property type="entry name" value="P-loop containing nucleotide triphosphate hydrolases"/>
    <property type="match status" value="1"/>
</dbReference>
<name>A0A1G9XIU1_9FIRM</name>
<sequence length="578" mass="62639">MQFLYKYSKKYGKQFWTAVFFVTMEAFCDLLQPTIMARVIDVGVAGRRMDTVFEMGGLMLLVTAAGAVAAAGRNIISSQVSQRIGAELRSDLYQTIQGMPFSVLDKLDKASLVTRLTNDVTQVQAFVNSLMRISLKAPLLCIGGLIMAVSLNARLAVVLAVIVPVIILLIGMNMKIGFPLFFRVQTALDQVNGVMREYLSGVRVVKAFNRFADEQKKFAQANDRLQADTVTAMRVMAVFGPGVILTLNLGVIAVLWLGGLGVGSGQIQVGQVVAFINYMMQILYSLMIISLVFNLFVRARASADRIGEVLLRDGGPAEAVRAAAAGLASGGQVEFYDVGFSYEKDGEPVLRNIDLSCKSGEMMGIVGSTGAGKSTLVKLIPRFYDPDSGSVKINGQDIKTVAPQHLRDKIAIVPQNTVLFTGTVLDNIRWGKKTADFAEITAAAQIAEAHGFIMELADGYQTRLGQNGVNLSGGQKQRIAIARALLRIPEILVLDDCTSAVDAATEAKIKQSIRQYADGCTRIIIAQRITAVMDADIIAVLDKGRIVGRGTHSELLAACSIYRELWESQLGMEVKRHG</sequence>
<dbReference type="InterPro" id="IPR039421">
    <property type="entry name" value="Type_1_exporter"/>
</dbReference>
<evidence type="ECO:0000313" key="13">
    <source>
        <dbReference type="Proteomes" id="UP000214880"/>
    </source>
</evidence>
<dbReference type="CDD" id="cd18548">
    <property type="entry name" value="ABC_6TM_Tm287_like"/>
    <property type="match status" value="1"/>
</dbReference>
<keyword evidence="7 9" id="KW-1133">Transmembrane helix</keyword>
<feature type="transmembrane region" description="Helical" evidence="9">
    <location>
        <begin position="55"/>
        <end position="76"/>
    </location>
</feature>
<dbReference type="InterPro" id="IPR011527">
    <property type="entry name" value="ABC1_TM_dom"/>
</dbReference>
<dbReference type="AlphaFoldDB" id="A0A1G9XIU1"/>
<dbReference type="InterPro" id="IPR017871">
    <property type="entry name" value="ABC_transporter-like_CS"/>
</dbReference>
<dbReference type="PANTHER" id="PTHR43394:SF1">
    <property type="entry name" value="ATP-BINDING CASSETTE SUB-FAMILY B MEMBER 10, MITOCHONDRIAL"/>
    <property type="match status" value="1"/>
</dbReference>
<evidence type="ECO:0000256" key="6">
    <source>
        <dbReference type="ARBA" id="ARBA00022840"/>
    </source>
</evidence>
<dbReference type="RefSeq" id="WP_092074484.1">
    <property type="nucleotide sequence ID" value="NZ_FNHB01000009.1"/>
</dbReference>
<dbReference type="SUPFAM" id="SSF52540">
    <property type="entry name" value="P-loop containing nucleoside triphosphate hydrolases"/>
    <property type="match status" value="1"/>
</dbReference>
<evidence type="ECO:0000259" key="10">
    <source>
        <dbReference type="PROSITE" id="PS50893"/>
    </source>
</evidence>
<dbReference type="PROSITE" id="PS50929">
    <property type="entry name" value="ABC_TM1F"/>
    <property type="match status" value="1"/>
</dbReference>
<feature type="transmembrane region" description="Helical" evidence="9">
    <location>
        <begin position="155"/>
        <end position="174"/>
    </location>
</feature>
<evidence type="ECO:0000256" key="5">
    <source>
        <dbReference type="ARBA" id="ARBA00022741"/>
    </source>
</evidence>
<dbReference type="GO" id="GO:0005524">
    <property type="term" value="F:ATP binding"/>
    <property type="evidence" value="ECO:0007669"/>
    <property type="project" value="UniProtKB-KW"/>
</dbReference>
<keyword evidence="5" id="KW-0547">Nucleotide-binding</keyword>
<dbReference type="PROSITE" id="PS50893">
    <property type="entry name" value="ABC_TRANSPORTER_2"/>
    <property type="match status" value="1"/>
</dbReference>
<dbReference type="InterPro" id="IPR027417">
    <property type="entry name" value="P-loop_NTPase"/>
</dbReference>
<dbReference type="FunFam" id="3.40.50.300:FF:000221">
    <property type="entry name" value="Multidrug ABC transporter ATP-binding protein"/>
    <property type="match status" value="1"/>
</dbReference>
<dbReference type="OrthoDB" id="9770415at2"/>
<evidence type="ECO:0000256" key="7">
    <source>
        <dbReference type="ARBA" id="ARBA00022989"/>
    </source>
</evidence>
<keyword evidence="4 9" id="KW-0812">Transmembrane</keyword>
<keyword evidence="3" id="KW-1003">Cell membrane</keyword>
<evidence type="ECO:0000256" key="3">
    <source>
        <dbReference type="ARBA" id="ARBA00022475"/>
    </source>
</evidence>
<dbReference type="Pfam" id="PF00664">
    <property type="entry name" value="ABC_membrane"/>
    <property type="match status" value="1"/>
</dbReference>
<dbReference type="STRING" id="146817.SAMN04488502_109104"/>
<evidence type="ECO:0000256" key="4">
    <source>
        <dbReference type="ARBA" id="ARBA00022692"/>
    </source>
</evidence>
<dbReference type="InterPro" id="IPR036640">
    <property type="entry name" value="ABC1_TM_sf"/>
</dbReference>
<dbReference type="PANTHER" id="PTHR43394">
    <property type="entry name" value="ATP-DEPENDENT PERMEASE MDL1, MITOCHONDRIAL"/>
    <property type="match status" value="1"/>
</dbReference>
<feature type="transmembrane region" description="Helical" evidence="9">
    <location>
        <begin position="235"/>
        <end position="258"/>
    </location>
</feature>
<comment type="subcellular location">
    <subcellularLocation>
        <location evidence="1">Cell membrane</location>
        <topology evidence="1">Multi-pass membrane protein</topology>
    </subcellularLocation>
</comment>
<feature type="domain" description="ABC transporter" evidence="10">
    <location>
        <begin position="333"/>
        <end position="568"/>
    </location>
</feature>
<reference evidence="12 13" key="1">
    <citation type="submission" date="2016-10" db="EMBL/GenBank/DDBJ databases">
        <authorList>
            <person name="de Groot N.N."/>
        </authorList>
    </citation>
    <scope>NUCLEOTIDE SEQUENCE [LARGE SCALE GENOMIC DNA]</scope>
    <source>
        <strain evidence="12 13">DSM 1736</strain>
    </source>
</reference>
<evidence type="ECO:0000256" key="8">
    <source>
        <dbReference type="ARBA" id="ARBA00023136"/>
    </source>
</evidence>
<evidence type="ECO:0000256" key="9">
    <source>
        <dbReference type="SAM" id="Phobius"/>
    </source>
</evidence>
<dbReference type="SUPFAM" id="SSF90123">
    <property type="entry name" value="ABC transporter transmembrane region"/>
    <property type="match status" value="1"/>
</dbReference>
<feature type="transmembrane region" description="Helical" evidence="9">
    <location>
        <begin position="15"/>
        <end position="35"/>
    </location>
</feature>
<dbReference type="SMART" id="SM00382">
    <property type="entry name" value="AAA"/>
    <property type="match status" value="1"/>
</dbReference>
<keyword evidence="6 12" id="KW-0067">ATP-binding</keyword>
<evidence type="ECO:0000259" key="11">
    <source>
        <dbReference type="PROSITE" id="PS50929"/>
    </source>
</evidence>
<dbReference type="GO" id="GO:0005886">
    <property type="term" value="C:plasma membrane"/>
    <property type="evidence" value="ECO:0007669"/>
    <property type="project" value="UniProtKB-SubCell"/>
</dbReference>
<keyword evidence="8 9" id="KW-0472">Membrane</keyword>
<keyword evidence="2" id="KW-0813">Transport</keyword>
<dbReference type="Gene3D" id="1.20.1560.10">
    <property type="entry name" value="ABC transporter type 1, transmembrane domain"/>
    <property type="match status" value="1"/>
</dbReference>
<dbReference type="Pfam" id="PF00005">
    <property type="entry name" value="ABC_tran"/>
    <property type="match status" value="1"/>
</dbReference>
<feature type="transmembrane region" description="Helical" evidence="9">
    <location>
        <begin position="278"/>
        <end position="297"/>
    </location>
</feature>
<evidence type="ECO:0000256" key="2">
    <source>
        <dbReference type="ARBA" id="ARBA00022448"/>
    </source>
</evidence>
<organism evidence="12 13">
    <name type="scientific">Dendrosporobacter quercicolus</name>
    <dbReference type="NCBI Taxonomy" id="146817"/>
    <lineage>
        <taxon>Bacteria</taxon>
        <taxon>Bacillati</taxon>
        <taxon>Bacillota</taxon>
        <taxon>Negativicutes</taxon>
        <taxon>Selenomonadales</taxon>
        <taxon>Sporomusaceae</taxon>
        <taxon>Dendrosporobacter</taxon>
    </lineage>
</organism>